<organism evidence="2 3">
    <name type="scientific">Serratia rhizosphaerae</name>
    <dbReference type="NCBI Taxonomy" id="2597702"/>
    <lineage>
        <taxon>Bacteria</taxon>
        <taxon>Pseudomonadati</taxon>
        <taxon>Pseudomonadota</taxon>
        <taxon>Gammaproteobacteria</taxon>
        <taxon>Enterobacterales</taxon>
        <taxon>Yersiniaceae</taxon>
        <taxon>Serratia</taxon>
    </lineage>
</organism>
<keyword evidence="1" id="KW-1133">Transmembrane helix</keyword>
<dbReference type="InterPro" id="IPR008407">
    <property type="entry name" value="Brnchd-chn_aa_trnsp_AzlD"/>
</dbReference>
<sequence length="106" mass="11108">MSLHSIVTGMIILAAGTYLLRLSGALLGQKMAFSTTTRDLLADAATTLLLAVAVIATLFEDQHFAGAARVVGVLTGLLLTWRKVPLIIVLIAAAAVTALLRWLGLP</sequence>
<dbReference type="Pfam" id="PF05437">
    <property type="entry name" value="AzlD"/>
    <property type="match status" value="1"/>
</dbReference>
<evidence type="ECO:0000313" key="2">
    <source>
        <dbReference type="EMBL" id="QHA89127.1"/>
    </source>
</evidence>
<feature type="transmembrane region" description="Helical" evidence="1">
    <location>
        <begin position="6"/>
        <end position="28"/>
    </location>
</feature>
<protein>
    <submittedName>
        <fullName evidence="2">AzlD domain-containing protein</fullName>
    </submittedName>
</protein>
<evidence type="ECO:0000256" key="1">
    <source>
        <dbReference type="SAM" id="Phobius"/>
    </source>
</evidence>
<dbReference type="RefSeq" id="WP_160030813.1">
    <property type="nucleotide sequence ID" value="NZ_CP041764.1"/>
</dbReference>
<dbReference type="EMBL" id="CP041764">
    <property type="protein sequence ID" value="QHA89127.1"/>
    <property type="molecule type" value="Genomic_DNA"/>
</dbReference>
<evidence type="ECO:0000313" key="3">
    <source>
        <dbReference type="Proteomes" id="UP000430368"/>
    </source>
</evidence>
<name>A0ABX6GSD0_9GAMM</name>
<gene>
    <name evidence="2" type="ORF">FO014_20230</name>
</gene>
<feature type="transmembrane region" description="Helical" evidence="1">
    <location>
        <begin position="86"/>
        <end position="104"/>
    </location>
</feature>
<proteinExistence type="predicted"/>
<keyword evidence="1" id="KW-0472">Membrane</keyword>
<keyword evidence="1" id="KW-0812">Transmembrane</keyword>
<dbReference type="Proteomes" id="UP000430368">
    <property type="component" value="Chromosome"/>
</dbReference>
<feature type="transmembrane region" description="Helical" evidence="1">
    <location>
        <begin position="64"/>
        <end position="81"/>
    </location>
</feature>
<accession>A0ABX6GSD0</accession>
<keyword evidence="3" id="KW-1185">Reference proteome</keyword>
<reference evidence="2 3" key="1">
    <citation type="submission" date="2019-07" db="EMBL/GenBank/DDBJ databases">
        <title>Serratia dokdonensis sp. nov., an elicitor of systemic resistance in Nicotiana Tabacum.</title>
        <authorList>
            <person name="Son J.-S."/>
            <person name="Hwang Y.-J."/>
            <person name="Lee S.-Y."/>
            <person name="Ghim S.-Y."/>
        </authorList>
    </citation>
    <scope>NUCLEOTIDE SEQUENCE [LARGE SCALE GENOMIC DNA]</scope>
    <source>
        <strain evidence="2 3">KUDC3025</strain>
    </source>
</reference>
<feature type="transmembrane region" description="Helical" evidence="1">
    <location>
        <begin position="40"/>
        <end position="58"/>
    </location>
</feature>